<evidence type="ECO:0000313" key="3">
    <source>
        <dbReference type="Proteomes" id="UP000256977"/>
    </source>
</evidence>
<accession>A0A3D9KKU4</accession>
<reference evidence="2 3" key="1">
    <citation type="submission" date="2018-07" db="EMBL/GenBank/DDBJ databases">
        <title>Genomic Encyclopedia of Type Strains, Phase III (KMG-III): the genomes of soil and plant-associated and newly described type strains.</title>
        <authorList>
            <person name="Whitman W."/>
        </authorList>
    </citation>
    <scope>NUCLEOTIDE SEQUENCE [LARGE SCALE GENOMIC DNA]</scope>
    <source>
        <strain evidence="2 3">CECT 7287</strain>
    </source>
</reference>
<gene>
    <name evidence="2" type="ORF">DFP98_10354</name>
</gene>
<feature type="coiled-coil region" evidence="1">
    <location>
        <begin position="20"/>
        <end position="79"/>
    </location>
</feature>
<evidence type="ECO:0000313" key="2">
    <source>
        <dbReference type="EMBL" id="RED86203.1"/>
    </source>
</evidence>
<dbReference type="AlphaFoldDB" id="A0A3D9KKU4"/>
<name>A0A3D9KKU4_9BACL</name>
<evidence type="ECO:0000256" key="1">
    <source>
        <dbReference type="SAM" id="Coils"/>
    </source>
</evidence>
<comment type="caution">
    <text evidence="2">The sequence shown here is derived from an EMBL/GenBank/DDBJ whole genome shotgun (WGS) entry which is preliminary data.</text>
</comment>
<dbReference type="RefSeq" id="WP_116059347.1">
    <property type="nucleotide sequence ID" value="NZ_QRDZ01000003.1"/>
</dbReference>
<protein>
    <submittedName>
        <fullName evidence="2">Uncharacterized protein</fullName>
    </submittedName>
</protein>
<dbReference type="OrthoDB" id="2679376at2"/>
<dbReference type="Proteomes" id="UP000256977">
    <property type="component" value="Unassembled WGS sequence"/>
</dbReference>
<keyword evidence="1" id="KW-0175">Coiled coil</keyword>
<proteinExistence type="predicted"/>
<organism evidence="2 3">
    <name type="scientific">Cohnella phaseoli</name>
    <dbReference type="NCBI Taxonomy" id="456490"/>
    <lineage>
        <taxon>Bacteria</taxon>
        <taxon>Bacillati</taxon>
        <taxon>Bacillota</taxon>
        <taxon>Bacilli</taxon>
        <taxon>Bacillales</taxon>
        <taxon>Paenibacillaceae</taxon>
        <taxon>Cohnella</taxon>
    </lineage>
</organism>
<sequence length="206" mass="23466">MEFKIIGEYVKQQERNTSVLEEIGRSRDQAREELHALKTEYERLAAAMFASGVGADSELDTLSDRIDAAERTLARRNREYEFVVGRQSTKITIEDIIASWNQDFIPEFRAKVYDPAIQALLDAKLAYIDAFRRYRDAVKQHEGIKRGALQVLGGESASGGSRYRYSLKNVDFETIPEAGKYKITAADLYDLSRDKSPRSVQYVKRG</sequence>
<keyword evidence="3" id="KW-1185">Reference proteome</keyword>
<dbReference type="EMBL" id="QRDZ01000003">
    <property type="protein sequence ID" value="RED86203.1"/>
    <property type="molecule type" value="Genomic_DNA"/>
</dbReference>